<dbReference type="RefSeq" id="WP_181873332.1">
    <property type="nucleotide sequence ID" value="NZ_QPJD01000002.1"/>
</dbReference>
<gene>
    <name evidence="2" type="ORF">DFP97_10280</name>
</gene>
<dbReference type="PANTHER" id="PTHR46889:SF4">
    <property type="entry name" value="TRANSPOSASE INSO FOR INSERTION SEQUENCE ELEMENT IS911B-RELATED"/>
    <property type="match status" value="1"/>
</dbReference>
<sequence>MTNDHRFVCGIAKMCATFHVSRSGYYNWTKRKASKREKWSKKLVHRVRRIFLDSRRLFGSPQIAKVLRKQGTTVSEKTVAAL</sequence>
<reference evidence="2 3" key="1">
    <citation type="submission" date="2018-07" db="EMBL/GenBank/DDBJ databases">
        <title>Genomic Encyclopedia of Type Strains, Phase III (KMG-III): the genomes of soil and plant-associated and newly described type strains.</title>
        <authorList>
            <person name="Whitman W."/>
        </authorList>
    </citation>
    <scope>NUCLEOTIDE SEQUENCE [LARGE SCALE GENOMIC DNA]</scope>
    <source>
        <strain evidence="2 3">CECT 7506</strain>
    </source>
</reference>
<proteinExistence type="predicted"/>
<dbReference type="Pfam" id="PF13276">
    <property type="entry name" value="HTH_21"/>
    <property type="match status" value="1"/>
</dbReference>
<dbReference type="PANTHER" id="PTHR46889">
    <property type="entry name" value="TRANSPOSASE INSF FOR INSERTION SEQUENCE IS3B-RELATED"/>
    <property type="match status" value="1"/>
</dbReference>
<name>A0A368W634_9BACL</name>
<protein>
    <submittedName>
        <fullName evidence="2">Helix-turn-helix protein</fullName>
    </submittedName>
</protein>
<evidence type="ECO:0000313" key="2">
    <source>
        <dbReference type="EMBL" id="RCW50888.1"/>
    </source>
</evidence>
<dbReference type="InterPro" id="IPR025948">
    <property type="entry name" value="HTH-like_dom"/>
</dbReference>
<organism evidence="2 3">
    <name type="scientific">Paenibacillus prosopidis</name>
    <dbReference type="NCBI Taxonomy" id="630520"/>
    <lineage>
        <taxon>Bacteria</taxon>
        <taxon>Bacillati</taxon>
        <taxon>Bacillota</taxon>
        <taxon>Bacilli</taxon>
        <taxon>Bacillales</taxon>
        <taxon>Paenibacillaceae</taxon>
        <taxon>Paenibacillus</taxon>
    </lineage>
</organism>
<dbReference type="Proteomes" id="UP000252415">
    <property type="component" value="Unassembled WGS sequence"/>
</dbReference>
<accession>A0A368W634</accession>
<comment type="caution">
    <text evidence="2">The sequence shown here is derived from an EMBL/GenBank/DDBJ whole genome shotgun (WGS) entry which is preliminary data.</text>
</comment>
<dbReference type="AlphaFoldDB" id="A0A368W634"/>
<evidence type="ECO:0000259" key="1">
    <source>
        <dbReference type="Pfam" id="PF13276"/>
    </source>
</evidence>
<dbReference type="InterPro" id="IPR050900">
    <property type="entry name" value="Transposase_IS3/IS150/IS904"/>
</dbReference>
<keyword evidence="3" id="KW-1185">Reference proteome</keyword>
<evidence type="ECO:0000313" key="3">
    <source>
        <dbReference type="Proteomes" id="UP000252415"/>
    </source>
</evidence>
<feature type="domain" description="HTH-like" evidence="1">
    <location>
        <begin position="40"/>
        <end position="82"/>
    </location>
</feature>
<dbReference type="EMBL" id="QPJD01000002">
    <property type="protein sequence ID" value="RCW50888.1"/>
    <property type="molecule type" value="Genomic_DNA"/>
</dbReference>